<dbReference type="Gene3D" id="1.10.287.950">
    <property type="entry name" value="Methyl-accepting chemotaxis protein"/>
    <property type="match status" value="1"/>
</dbReference>
<dbReference type="InterPro" id="IPR039379">
    <property type="entry name" value="Protoglobin_sensor_dom"/>
</dbReference>
<organism evidence="4 5">
    <name type="scientific">Rhodovastum atsumiense</name>
    <dbReference type="NCBI Taxonomy" id="504468"/>
    <lineage>
        <taxon>Bacteria</taxon>
        <taxon>Pseudomonadati</taxon>
        <taxon>Pseudomonadota</taxon>
        <taxon>Alphaproteobacteria</taxon>
        <taxon>Acetobacterales</taxon>
        <taxon>Acetobacteraceae</taxon>
        <taxon>Rhodovastum</taxon>
    </lineage>
</organism>
<keyword evidence="1 2" id="KW-0807">Transducer</keyword>
<dbReference type="SUPFAM" id="SSF46458">
    <property type="entry name" value="Globin-like"/>
    <property type="match status" value="1"/>
</dbReference>
<reference evidence="4 5" key="1">
    <citation type="submission" date="2019-09" db="EMBL/GenBank/DDBJ databases">
        <title>Genome sequence of Rhodovastum atsumiense, a diverse member of the Acetobacteraceae family of non-sulfur purple photosynthetic bacteria.</title>
        <authorList>
            <person name="Meyer T."/>
            <person name="Kyndt J."/>
        </authorList>
    </citation>
    <scope>NUCLEOTIDE SEQUENCE [LARGE SCALE GENOMIC DNA]</scope>
    <source>
        <strain evidence="4 5">DSM 21279</strain>
    </source>
</reference>
<sequence length="440" mass="47480">MDRLVRLQSMGIDNEASTMLRELRPLVAQHIDGILDKAFEWILRFPEVQKVYATIDLKQAKAGQKEHWLNDIFAGEFSEAQFQHSIKICEARQKTGLSLRWYFVFWSMVSSKISEVIAKNFYKKPDHLSKLLFTLSKTVFFDIEIFTAVYINAAEGKATEQLHRHADAFESQVSGLVKGVSASATQLQGTAQAMSRIAEHSATQVQSARTAGDDASNNAQKVAAATDQLSSSIHEITRQVENATRIVNNAVTEAERAGSLVKGLVDGASRIGDVITLIKGVASQTNLLALNATIEAARAGVAGKGFAVVASEVKGLANQTSKATDEISAQIVAVQTVTENAVAAITGIGNVIQQVSDITRAITTAVEQQRLATDGMVKDLRVVVRSSSAANENIRSVHQAIGETGTAAQQVLSGANDLSTQSQHLSTQVEQFLAAVRHVR</sequence>
<dbReference type="EMBL" id="VWPK01000010">
    <property type="protein sequence ID" value="KAA5612676.1"/>
    <property type="molecule type" value="Genomic_DNA"/>
</dbReference>
<dbReference type="GO" id="GO:0007165">
    <property type="term" value="P:signal transduction"/>
    <property type="evidence" value="ECO:0007669"/>
    <property type="project" value="UniProtKB-KW"/>
</dbReference>
<dbReference type="Proteomes" id="UP000325255">
    <property type="component" value="Unassembled WGS sequence"/>
</dbReference>
<dbReference type="InterPro" id="IPR044398">
    <property type="entry name" value="Globin-sensor_dom"/>
</dbReference>
<dbReference type="PROSITE" id="PS50111">
    <property type="entry name" value="CHEMOTAXIS_TRANSDUC_2"/>
    <property type="match status" value="1"/>
</dbReference>
<dbReference type="GO" id="GO:0020037">
    <property type="term" value="F:heme binding"/>
    <property type="evidence" value="ECO:0007669"/>
    <property type="project" value="InterPro"/>
</dbReference>
<protein>
    <submittedName>
        <fullName evidence="4">Chemotaxis protein</fullName>
    </submittedName>
</protein>
<feature type="domain" description="Methyl-accepting transducer" evidence="3">
    <location>
        <begin position="176"/>
        <end position="419"/>
    </location>
</feature>
<name>A0A5M6IWH2_9PROT</name>
<evidence type="ECO:0000256" key="1">
    <source>
        <dbReference type="ARBA" id="ARBA00023224"/>
    </source>
</evidence>
<dbReference type="CDD" id="cd01068">
    <property type="entry name" value="globin_sensor"/>
    <property type="match status" value="1"/>
</dbReference>
<evidence type="ECO:0000259" key="3">
    <source>
        <dbReference type="PROSITE" id="PS50111"/>
    </source>
</evidence>
<evidence type="ECO:0000313" key="5">
    <source>
        <dbReference type="Proteomes" id="UP000325255"/>
    </source>
</evidence>
<dbReference type="Pfam" id="PF11563">
    <property type="entry name" value="Protoglobin"/>
    <property type="match status" value="1"/>
</dbReference>
<dbReference type="InterPro" id="IPR009050">
    <property type="entry name" value="Globin-like_sf"/>
</dbReference>
<dbReference type="Gene3D" id="1.10.490.10">
    <property type="entry name" value="Globins"/>
    <property type="match status" value="1"/>
</dbReference>
<comment type="caution">
    <text evidence="4">The sequence shown here is derived from an EMBL/GenBank/DDBJ whole genome shotgun (WGS) entry which is preliminary data.</text>
</comment>
<dbReference type="GO" id="GO:0019825">
    <property type="term" value="F:oxygen binding"/>
    <property type="evidence" value="ECO:0007669"/>
    <property type="project" value="InterPro"/>
</dbReference>
<proteinExistence type="predicted"/>
<keyword evidence="5" id="KW-1185">Reference proteome</keyword>
<dbReference type="RefSeq" id="WP_150040209.1">
    <property type="nucleotide sequence ID" value="NZ_OW485601.1"/>
</dbReference>
<gene>
    <name evidence="4" type="ORF">F1189_08005</name>
</gene>
<dbReference type="SMART" id="SM00283">
    <property type="entry name" value="MA"/>
    <property type="match status" value="1"/>
</dbReference>
<dbReference type="PANTHER" id="PTHR32089:SF112">
    <property type="entry name" value="LYSOZYME-LIKE PROTEIN-RELATED"/>
    <property type="match status" value="1"/>
</dbReference>
<accession>A0A5M6IWH2</accession>
<dbReference type="PANTHER" id="PTHR32089">
    <property type="entry name" value="METHYL-ACCEPTING CHEMOTAXIS PROTEIN MCPB"/>
    <property type="match status" value="1"/>
</dbReference>
<dbReference type="GO" id="GO:0016020">
    <property type="term" value="C:membrane"/>
    <property type="evidence" value="ECO:0007669"/>
    <property type="project" value="InterPro"/>
</dbReference>
<dbReference type="InterPro" id="IPR004089">
    <property type="entry name" value="MCPsignal_dom"/>
</dbReference>
<dbReference type="SUPFAM" id="SSF58104">
    <property type="entry name" value="Methyl-accepting chemotaxis protein (MCP) signaling domain"/>
    <property type="match status" value="1"/>
</dbReference>
<evidence type="ECO:0000313" key="4">
    <source>
        <dbReference type="EMBL" id="KAA5612676.1"/>
    </source>
</evidence>
<dbReference type="Pfam" id="PF00015">
    <property type="entry name" value="MCPsignal"/>
    <property type="match status" value="1"/>
</dbReference>
<dbReference type="InterPro" id="IPR012292">
    <property type="entry name" value="Globin/Proto"/>
</dbReference>
<evidence type="ECO:0000256" key="2">
    <source>
        <dbReference type="PROSITE-ProRule" id="PRU00284"/>
    </source>
</evidence>
<dbReference type="OrthoDB" id="266313at2"/>
<dbReference type="AlphaFoldDB" id="A0A5M6IWH2"/>